<dbReference type="NCBIfam" id="NF005300">
    <property type="entry name" value="PRK06828.1"/>
    <property type="match status" value="1"/>
</dbReference>
<evidence type="ECO:0000313" key="2">
    <source>
        <dbReference type="EMBL" id="SDK01419.1"/>
    </source>
</evidence>
<sequence length="505" mass="53332">MPESSPKPVLNDEQLHWQNWIIEADISAMQTEMAGGALTSVQLVQLYLDRISRFDIVINAVLELNPDALEIAAGLDRERLASGARSILHGIPLLVKDNIDTADKLHTSAGSIALAESTAASDAVLIRHLREAGVIILGKANMTEWANFMAPGMWAGYSSRGGLVLNPYGPGELFVGGSSSGSAASVAANLVAAAIGTETSGSIIGPASQNSVVGIKPTAGLVSTAGIIPGIGTQDTAGPLARTVSDAAILLGAMTGACTPEQPDPKAAGLPSAPDYTAFLDPQGLQGVRIGIPRAVYQELDKDVLAIMEEAIRLLKDYGAIIVDPVELPCMGADWSPVMLQYEFKRGLDRYLAGLSESIPVHNLSELIAYNAQHSGIALKYGQDTLVWLEKSGDGISEEEYLTALHKSRELARDQGIDYALREHRLDALMFPGFHGTDLAARAGYPLITVPAGYAAEGIITPGGYTTKGPHGVTFSGTAFSEPVLLRIAYGFEQAARRRILPSLS</sequence>
<dbReference type="Pfam" id="PF01425">
    <property type="entry name" value="Amidase"/>
    <property type="match status" value="1"/>
</dbReference>
<dbReference type="InterPro" id="IPR023631">
    <property type="entry name" value="Amidase_dom"/>
</dbReference>
<dbReference type="STRING" id="1174501.SAMN05216192_12931"/>
<feature type="domain" description="Amidase" evidence="1">
    <location>
        <begin position="43"/>
        <end position="433"/>
    </location>
</feature>
<name>A0A1G8YET1_9BACL</name>
<dbReference type="EMBL" id="FNDX01000029">
    <property type="protein sequence ID" value="SDK01419.1"/>
    <property type="molecule type" value="Genomic_DNA"/>
</dbReference>
<keyword evidence="3" id="KW-1185">Reference proteome</keyword>
<dbReference type="InterPro" id="IPR036928">
    <property type="entry name" value="AS_sf"/>
</dbReference>
<dbReference type="OrthoDB" id="9811471at2"/>
<reference evidence="3" key="1">
    <citation type="submission" date="2016-10" db="EMBL/GenBank/DDBJ databases">
        <authorList>
            <person name="Varghese N."/>
            <person name="Submissions S."/>
        </authorList>
    </citation>
    <scope>NUCLEOTIDE SEQUENCE [LARGE SCALE GENOMIC DNA]</scope>
    <source>
        <strain evidence="3">CGMCC 1.11012</strain>
    </source>
</reference>
<dbReference type="Proteomes" id="UP000199050">
    <property type="component" value="Unassembled WGS sequence"/>
</dbReference>
<dbReference type="RefSeq" id="WP_090716921.1">
    <property type="nucleotide sequence ID" value="NZ_CBCSKY010000030.1"/>
</dbReference>
<protein>
    <submittedName>
        <fullName evidence="2">Amidase</fullName>
    </submittedName>
</protein>
<evidence type="ECO:0000259" key="1">
    <source>
        <dbReference type="Pfam" id="PF01425"/>
    </source>
</evidence>
<gene>
    <name evidence="2" type="ORF">SAMN05216192_12931</name>
</gene>
<accession>A0A1G8YET1</accession>
<dbReference type="PANTHER" id="PTHR42678:SF34">
    <property type="entry name" value="OS04G0183300 PROTEIN"/>
    <property type="match status" value="1"/>
</dbReference>
<dbReference type="Gene3D" id="3.90.1300.10">
    <property type="entry name" value="Amidase signature (AS) domain"/>
    <property type="match status" value="1"/>
</dbReference>
<dbReference type="SUPFAM" id="SSF75304">
    <property type="entry name" value="Amidase signature (AS) enzymes"/>
    <property type="match status" value="1"/>
</dbReference>
<proteinExistence type="predicted"/>
<organism evidence="2 3">
    <name type="scientific">Paenibacillus typhae</name>
    <dbReference type="NCBI Taxonomy" id="1174501"/>
    <lineage>
        <taxon>Bacteria</taxon>
        <taxon>Bacillati</taxon>
        <taxon>Bacillota</taxon>
        <taxon>Bacilli</taxon>
        <taxon>Bacillales</taxon>
        <taxon>Paenibacillaceae</taxon>
        <taxon>Paenibacillus</taxon>
    </lineage>
</organism>
<evidence type="ECO:0000313" key="3">
    <source>
        <dbReference type="Proteomes" id="UP000199050"/>
    </source>
</evidence>
<dbReference type="PANTHER" id="PTHR42678">
    <property type="entry name" value="AMIDASE"/>
    <property type="match status" value="1"/>
</dbReference>
<dbReference type="AlphaFoldDB" id="A0A1G8YET1"/>